<dbReference type="InterPro" id="IPR036138">
    <property type="entry name" value="PBP_dimer_sf"/>
</dbReference>
<evidence type="ECO:0000313" key="7">
    <source>
        <dbReference type="EMBL" id="KZE36120.1"/>
    </source>
</evidence>
<dbReference type="Gene3D" id="3.90.1310.10">
    <property type="entry name" value="Penicillin-binding protein 2a (Domain 2)"/>
    <property type="match status" value="1"/>
</dbReference>
<dbReference type="GO" id="GO:0071972">
    <property type="term" value="F:peptidoglycan L,D-transpeptidase activity"/>
    <property type="evidence" value="ECO:0007669"/>
    <property type="project" value="TreeGrafter"/>
</dbReference>
<dbReference type="Gene3D" id="3.10.450.100">
    <property type="entry name" value="NTF2-like, domain 1"/>
    <property type="match status" value="1"/>
</dbReference>
<reference evidence="7 8" key="1">
    <citation type="submission" date="2016-01" db="EMBL/GenBank/DDBJ databases">
        <title>Whole genome sequencing of Bhargavaea cecembensis T14.</title>
        <authorList>
            <person name="Hong K.W."/>
        </authorList>
    </citation>
    <scope>NUCLEOTIDE SEQUENCE [LARGE SCALE GENOMIC DNA]</scope>
    <source>
        <strain evidence="7 8">T14</strain>
    </source>
</reference>
<dbReference type="Gene3D" id="3.30.1390.30">
    <property type="entry name" value="Penicillin-binding protein 2a, domain 3"/>
    <property type="match status" value="1"/>
</dbReference>
<dbReference type="RefSeq" id="WP_063183937.1">
    <property type="nucleotide sequence ID" value="NZ_LQNT01000014.1"/>
</dbReference>
<dbReference type="InterPro" id="IPR007887">
    <property type="entry name" value="MecA_N"/>
</dbReference>
<evidence type="ECO:0000259" key="5">
    <source>
        <dbReference type="Pfam" id="PF03717"/>
    </source>
</evidence>
<dbReference type="GO" id="GO:0071555">
    <property type="term" value="P:cell wall organization"/>
    <property type="evidence" value="ECO:0007669"/>
    <property type="project" value="TreeGrafter"/>
</dbReference>
<dbReference type="InterPro" id="IPR032710">
    <property type="entry name" value="NTF2-like_dom_sf"/>
</dbReference>
<dbReference type="PANTHER" id="PTHR30627:SF25">
    <property type="entry name" value="PENICILLIN-BINDING PROTEIN 3"/>
    <property type="match status" value="1"/>
</dbReference>
<dbReference type="GO" id="GO:0016740">
    <property type="term" value="F:transferase activity"/>
    <property type="evidence" value="ECO:0007669"/>
    <property type="project" value="UniProtKB-KW"/>
</dbReference>
<evidence type="ECO:0000256" key="3">
    <source>
        <dbReference type="ARBA" id="ARBA00023136"/>
    </source>
</evidence>
<dbReference type="Pfam" id="PF00905">
    <property type="entry name" value="Transpeptidase"/>
    <property type="match status" value="1"/>
</dbReference>
<feature type="domain" description="Penicillin-binding protein dimerisation" evidence="5">
    <location>
        <begin position="155"/>
        <end position="314"/>
    </location>
</feature>
<dbReference type="GO" id="GO:0008658">
    <property type="term" value="F:penicillin binding"/>
    <property type="evidence" value="ECO:0007669"/>
    <property type="project" value="InterPro"/>
</dbReference>
<protein>
    <submittedName>
        <fullName evidence="7">Peptidoglycan glycosyltransferase</fullName>
    </submittedName>
</protein>
<dbReference type="InterPro" id="IPR001460">
    <property type="entry name" value="PCN-bd_Tpept"/>
</dbReference>
<evidence type="ECO:0000313" key="8">
    <source>
        <dbReference type="Proteomes" id="UP000076490"/>
    </source>
</evidence>
<dbReference type="Pfam" id="PF05223">
    <property type="entry name" value="MecA_N"/>
    <property type="match status" value="1"/>
</dbReference>
<keyword evidence="7" id="KW-0808">Transferase</keyword>
<evidence type="ECO:0000256" key="1">
    <source>
        <dbReference type="ARBA" id="ARBA00004370"/>
    </source>
</evidence>
<dbReference type="PROSITE" id="PS51257">
    <property type="entry name" value="PROKAR_LIPOPROTEIN"/>
    <property type="match status" value="1"/>
</dbReference>
<evidence type="ECO:0000259" key="6">
    <source>
        <dbReference type="Pfam" id="PF05223"/>
    </source>
</evidence>
<dbReference type="EMBL" id="LQNT01000014">
    <property type="protein sequence ID" value="KZE36120.1"/>
    <property type="molecule type" value="Genomic_DNA"/>
</dbReference>
<dbReference type="AlphaFoldDB" id="A0A161SMV6"/>
<comment type="similarity">
    <text evidence="2">Belongs to the transpeptidase family.</text>
</comment>
<dbReference type="InterPro" id="IPR050515">
    <property type="entry name" value="Beta-lactam/transpept"/>
</dbReference>
<proteinExistence type="inferred from homology"/>
<evidence type="ECO:0000259" key="4">
    <source>
        <dbReference type="Pfam" id="PF00905"/>
    </source>
</evidence>
<dbReference type="PANTHER" id="PTHR30627">
    <property type="entry name" value="PEPTIDOGLYCAN D,D-TRANSPEPTIDASE"/>
    <property type="match status" value="1"/>
</dbReference>
<dbReference type="Proteomes" id="UP000076490">
    <property type="component" value="Unassembled WGS sequence"/>
</dbReference>
<dbReference type="SUPFAM" id="SSF56519">
    <property type="entry name" value="Penicillin binding protein dimerisation domain"/>
    <property type="match status" value="1"/>
</dbReference>
<sequence>MKKILLGTVIILLVFLAGCRDQPTPEDRLAEYISHWNKGDYAVMYESYLTAKTKDDFSEDDFVIRQEKLEDDLGISNLEVTYEKPGEDAEWDKEQPAEFNIGVKMETLAGPVEFDKPIRLRHEEREKEKTWFVDWDPSYIFPDLEPGDEIGLSRTEAKRGEIVDRAGIPIAKNGTGYQVGIVPEKLDEERKPDIAELLGTTPEAIDTSLNAAWVKPDLFVPVGNTPKNDAARLEQLLEIPGIAAREVGMREYPYGPALAHLTGYIGAISAEQLEKLEDKGYSETDQIGRRGLESLLEDRLRGQDGMKIIIRKAQEGMEPVTVAERAPEDGETVKLTIDAELQKVTYDSMKEEPGTAASVDPETGEVLTLVSSPAYDPNEFITGISGDRYRELEEDEKTPLFNRFAQSYAPGSTIKPITAAIGMEAGTLDPAEGLTIKGKTWQKDSSWGAYRVSRVHPEAPNPIDLNRAMIYSDNIYFAQQALAMGKDTLIEGLKQFGFGEPIPLEAMELKASQISNDGTIGSEGQLADTSFGQGQMLTNILHLASMYEPILTGGTMYKPTLLFDEEDGQVWKEEMIDPAQAETLRSTLRNVVLDGFAQSANLTDVPIAGKTGTAELKAAGEDRGKENGYFVSYPAEDPSFILAMMVENIEDNGGSDYVAAMSAEVHRYASGR</sequence>
<organism evidence="7 8">
    <name type="scientific">Bhargavaea cecembensis</name>
    <dbReference type="NCBI Taxonomy" id="394098"/>
    <lineage>
        <taxon>Bacteria</taxon>
        <taxon>Bacillati</taxon>
        <taxon>Bacillota</taxon>
        <taxon>Bacilli</taxon>
        <taxon>Bacillales</taxon>
        <taxon>Caryophanaceae</taxon>
        <taxon>Bhargavaea</taxon>
    </lineage>
</organism>
<dbReference type="Pfam" id="PF03717">
    <property type="entry name" value="PBP_dimer"/>
    <property type="match status" value="1"/>
</dbReference>
<dbReference type="SUPFAM" id="SSF56601">
    <property type="entry name" value="beta-lactamase/transpeptidase-like"/>
    <property type="match status" value="1"/>
</dbReference>
<gene>
    <name evidence="7" type="ORF">AV656_15570</name>
</gene>
<feature type="domain" description="NTF2-like N-terminal transpeptidase" evidence="6">
    <location>
        <begin position="24"/>
        <end position="147"/>
    </location>
</feature>
<dbReference type="SUPFAM" id="SSF54427">
    <property type="entry name" value="NTF2-like"/>
    <property type="match status" value="1"/>
</dbReference>
<dbReference type="GO" id="GO:0046677">
    <property type="term" value="P:response to antibiotic"/>
    <property type="evidence" value="ECO:0007669"/>
    <property type="project" value="InterPro"/>
</dbReference>
<keyword evidence="3" id="KW-0472">Membrane</keyword>
<comment type="caution">
    <text evidence="7">The sequence shown here is derived from an EMBL/GenBank/DDBJ whole genome shotgun (WGS) entry which is preliminary data.</text>
</comment>
<feature type="domain" description="Penicillin-binding protein transpeptidase" evidence="4">
    <location>
        <begin position="354"/>
        <end position="660"/>
    </location>
</feature>
<dbReference type="Gene3D" id="3.40.710.10">
    <property type="entry name" value="DD-peptidase/beta-lactamase superfamily"/>
    <property type="match status" value="1"/>
</dbReference>
<accession>A0A161SMV6</accession>
<evidence type="ECO:0000256" key="2">
    <source>
        <dbReference type="ARBA" id="ARBA00007171"/>
    </source>
</evidence>
<comment type="subcellular location">
    <subcellularLocation>
        <location evidence="1">Membrane</location>
    </subcellularLocation>
</comment>
<dbReference type="InterPro" id="IPR012338">
    <property type="entry name" value="Beta-lactam/transpept-like"/>
</dbReference>
<dbReference type="InterPro" id="IPR005311">
    <property type="entry name" value="PBP_dimer"/>
</dbReference>
<dbReference type="GO" id="GO:0005886">
    <property type="term" value="C:plasma membrane"/>
    <property type="evidence" value="ECO:0007669"/>
    <property type="project" value="TreeGrafter"/>
</dbReference>
<name>A0A161SMV6_9BACL</name>
<dbReference type="OrthoDB" id="9766847at2"/>